<evidence type="ECO:0000256" key="3">
    <source>
        <dbReference type="ARBA" id="ARBA00023239"/>
    </source>
</evidence>
<dbReference type="Gene3D" id="3.20.20.60">
    <property type="entry name" value="Phosphoenolpyruvate-binding domains"/>
    <property type="match status" value="1"/>
</dbReference>
<comment type="similarity">
    <text evidence="1">Belongs to the HpcH/HpaI aldolase family.</text>
</comment>
<keyword evidence="2" id="KW-0479">Metal-binding</keyword>
<feature type="domain" description="HpcH/HpaI aldolase/citrate lyase" evidence="4">
    <location>
        <begin position="19"/>
        <end position="238"/>
    </location>
</feature>
<organism evidence="5 6">
    <name type="scientific">Solirubrobacter deserti</name>
    <dbReference type="NCBI Taxonomy" id="2282478"/>
    <lineage>
        <taxon>Bacteria</taxon>
        <taxon>Bacillati</taxon>
        <taxon>Actinomycetota</taxon>
        <taxon>Thermoleophilia</taxon>
        <taxon>Solirubrobacterales</taxon>
        <taxon>Solirubrobacteraceae</taxon>
        <taxon>Solirubrobacter</taxon>
    </lineage>
</organism>
<dbReference type="RefSeq" id="WP_202955797.1">
    <property type="nucleotide sequence ID" value="NZ_JAPCID010000009.1"/>
</dbReference>
<dbReference type="InterPro" id="IPR040442">
    <property type="entry name" value="Pyrv_kinase-like_dom_sf"/>
</dbReference>
<dbReference type="SUPFAM" id="SSF51621">
    <property type="entry name" value="Phosphoenolpyruvate/pyruvate domain"/>
    <property type="match status" value="1"/>
</dbReference>
<evidence type="ECO:0000256" key="1">
    <source>
        <dbReference type="ARBA" id="ARBA00005568"/>
    </source>
</evidence>
<reference evidence="5" key="1">
    <citation type="submission" date="2022-10" db="EMBL/GenBank/DDBJ databases">
        <title>The WGS of Solirubrobacter sp. CPCC 204708.</title>
        <authorList>
            <person name="Jiang Z."/>
        </authorList>
    </citation>
    <scope>NUCLEOTIDE SEQUENCE</scope>
    <source>
        <strain evidence="5">CPCC 204708</strain>
    </source>
</reference>
<dbReference type="GO" id="GO:0016829">
    <property type="term" value="F:lyase activity"/>
    <property type="evidence" value="ECO:0007669"/>
    <property type="project" value="UniProtKB-KW"/>
</dbReference>
<evidence type="ECO:0000259" key="4">
    <source>
        <dbReference type="Pfam" id="PF03328"/>
    </source>
</evidence>
<dbReference type="PANTHER" id="PTHR30502:SF0">
    <property type="entry name" value="PHOSPHOENOLPYRUVATE CARBOXYLASE FAMILY PROTEIN"/>
    <property type="match status" value="1"/>
</dbReference>
<keyword evidence="6" id="KW-1185">Reference proteome</keyword>
<accession>A0ABT4RGP1</accession>
<dbReference type="InterPro" id="IPR015813">
    <property type="entry name" value="Pyrv/PenolPyrv_kinase-like_dom"/>
</dbReference>
<dbReference type="InterPro" id="IPR005000">
    <property type="entry name" value="Aldolase/citrate-lyase_domain"/>
</dbReference>
<name>A0ABT4RGP1_9ACTN</name>
<dbReference type="InterPro" id="IPR050251">
    <property type="entry name" value="HpcH-HpaI_aldolase"/>
</dbReference>
<dbReference type="EMBL" id="JAPCID010000009">
    <property type="protein sequence ID" value="MDA0137470.1"/>
    <property type="molecule type" value="Genomic_DNA"/>
</dbReference>
<comment type="caution">
    <text evidence="5">The sequence shown here is derived from an EMBL/GenBank/DDBJ whole genome shotgun (WGS) entry which is preliminary data.</text>
</comment>
<keyword evidence="3 5" id="KW-0456">Lyase</keyword>
<dbReference type="Proteomes" id="UP001147700">
    <property type="component" value="Unassembled WGS sequence"/>
</dbReference>
<proteinExistence type="inferred from homology"/>
<dbReference type="PANTHER" id="PTHR30502">
    <property type="entry name" value="2-KETO-3-DEOXY-L-RHAMNONATE ALDOLASE"/>
    <property type="match status" value="1"/>
</dbReference>
<evidence type="ECO:0000313" key="5">
    <source>
        <dbReference type="EMBL" id="MDA0137470.1"/>
    </source>
</evidence>
<evidence type="ECO:0000256" key="2">
    <source>
        <dbReference type="ARBA" id="ARBA00022723"/>
    </source>
</evidence>
<protein>
    <submittedName>
        <fullName evidence="5">Aldolase/citrate lyase family protein</fullName>
    </submittedName>
</protein>
<sequence length="262" mass="27363">MPRNKLRQQWDAGEIAIDCWLSGSSMTAAEAVGRLGFESVVIDTQHTMADFRDVAGCLMALTGTGTTAIVRVIGNEPLMIQKILDAGADGIMCPMVSTAAEAEAFVGACRYPPLGYRSVGAYRPAEGMLEYFRSANQELVTLAQIETVEAMDNLDAIAATPGLDVLFMGPGDLSVSYGGEPVIDYTDPVTADRHRRVVEAAHAAGKKAGMLALGPGDIARAVDFGMDMVSVAMEGLLVVVGAAAKLAEGREAAAARAEAVPA</sequence>
<dbReference type="Pfam" id="PF03328">
    <property type="entry name" value="HpcH_HpaI"/>
    <property type="match status" value="1"/>
</dbReference>
<gene>
    <name evidence="5" type="ORF">OJ962_08190</name>
</gene>
<evidence type="ECO:0000313" key="6">
    <source>
        <dbReference type="Proteomes" id="UP001147700"/>
    </source>
</evidence>